<gene>
    <name evidence="2" type="ORF">BCR33DRAFT_712251</name>
</gene>
<reference evidence="2 3" key="1">
    <citation type="submission" date="2016-07" db="EMBL/GenBank/DDBJ databases">
        <title>Pervasive Adenine N6-methylation of Active Genes in Fungi.</title>
        <authorList>
            <consortium name="DOE Joint Genome Institute"/>
            <person name="Mondo S.J."/>
            <person name="Dannebaum R.O."/>
            <person name="Kuo R.C."/>
            <person name="Labutti K."/>
            <person name="Haridas S."/>
            <person name="Kuo A."/>
            <person name="Salamov A."/>
            <person name="Ahrendt S.R."/>
            <person name="Lipzen A."/>
            <person name="Sullivan W."/>
            <person name="Andreopoulos W.B."/>
            <person name="Clum A."/>
            <person name="Lindquist E."/>
            <person name="Daum C."/>
            <person name="Ramamoorthy G.K."/>
            <person name="Gryganskyi A."/>
            <person name="Culley D."/>
            <person name="Magnuson J.K."/>
            <person name="James T.Y."/>
            <person name="O'Malley M.A."/>
            <person name="Stajich J.E."/>
            <person name="Spatafora J.W."/>
            <person name="Visel A."/>
            <person name="Grigoriev I.V."/>
        </authorList>
    </citation>
    <scope>NUCLEOTIDE SEQUENCE [LARGE SCALE GENOMIC DNA]</scope>
    <source>
        <strain evidence="2 3">JEL800</strain>
    </source>
</reference>
<dbReference type="Gene3D" id="3.40.50.620">
    <property type="entry name" value="HUPs"/>
    <property type="match status" value="1"/>
</dbReference>
<dbReference type="PRINTS" id="PR01438">
    <property type="entry name" value="UNVRSLSTRESS"/>
</dbReference>
<dbReference type="PANTHER" id="PTHR31964:SF113">
    <property type="entry name" value="USPA DOMAIN-CONTAINING PROTEIN"/>
    <property type="match status" value="1"/>
</dbReference>
<dbReference type="CDD" id="cd23659">
    <property type="entry name" value="USP_At3g01520-like"/>
    <property type="match status" value="1"/>
</dbReference>
<feature type="domain" description="UspA" evidence="1">
    <location>
        <begin position="24"/>
        <end position="155"/>
    </location>
</feature>
<evidence type="ECO:0000313" key="2">
    <source>
        <dbReference type="EMBL" id="ORY52039.1"/>
    </source>
</evidence>
<protein>
    <submittedName>
        <fullName evidence="2">Adenine nucleotide alpha hydrolases-like protein</fullName>
    </submittedName>
</protein>
<evidence type="ECO:0000313" key="3">
    <source>
        <dbReference type="Proteomes" id="UP000193642"/>
    </source>
</evidence>
<dbReference type="InterPro" id="IPR014729">
    <property type="entry name" value="Rossmann-like_a/b/a_fold"/>
</dbReference>
<dbReference type="SUPFAM" id="SSF52402">
    <property type="entry name" value="Adenine nucleotide alpha hydrolases-like"/>
    <property type="match status" value="1"/>
</dbReference>
<keyword evidence="2" id="KW-0378">Hydrolase</keyword>
<proteinExistence type="predicted"/>
<dbReference type="PANTHER" id="PTHR31964">
    <property type="entry name" value="ADENINE NUCLEOTIDE ALPHA HYDROLASES-LIKE SUPERFAMILY PROTEIN"/>
    <property type="match status" value="1"/>
</dbReference>
<dbReference type="InterPro" id="IPR006015">
    <property type="entry name" value="Universal_stress_UspA"/>
</dbReference>
<dbReference type="GO" id="GO:0016787">
    <property type="term" value="F:hydrolase activity"/>
    <property type="evidence" value="ECO:0007669"/>
    <property type="project" value="UniProtKB-KW"/>
</dbReference>
<organism evidence="2 3">
    <name type="scientific">Rhizoclosmatium globosum</name>
    <dbReference type="NCBI Taxonomy" id="329046"/>
    <lineage>
        <taxon>Eukaryota</taxon>
        <taxon>Fungi</taxon>
        <taxon>Fungi incertae sedis</taxon>
        <taxon>Chytridiomycota</taxon>
        <taxon>Chytridiomycota incertae sedis</taxon>
        <taxon>Chytridiomycetes</taxon>
        <taxon>Chytridiales</taxon>
        <taxon>Chytriomycetaceae</taxon>
        <taxon>Rhizoclosmatium</taxon>
    </lineage>
</organism>
<dbReference type="Pfam" id="PF00582">
    <property type="entry name" value="Usp"/>
    <property type="match status" value="1"/>
</dbReference>
<comment type="caution">
    <text evidence="2">The sequence shown here is derived from an EMBL/GenBank/DDBJ whole genome shotgun (WGS) entry which is preliminary data.</text>
</comment>
<name>A0A1Y2CYD0_9FUNG</name>
<accession>A0A1Y2CYD0</accession>
<sequence length="155" mass="16974">MATYEEVTDSYNPDDWKKDIISGRIICVAIDGSDDGNKAFYWALDHLVKPSTGIINKLALLTCTPLNSSESVKQECQTLLKNYMALVRVANLDVPLRAILLRGDVRTQLCDIADELKADVFVIGTRGLGALKRAVLGSVSDYVSKHCECAVIIAK</sequence>
<dbReference type="Proteomes" id="UP000193642">
    <property type="component" value="Unassembled WGS sequence"/>
</dbReference>
<dbReference type="AlphaFoldDB" id="A0A1Y2CYD0"/>
<evidence type="ECO:0000259" key="1">
    <source>
        <dbReference type="Pfam" id="PF00582"/>
    </source>
</evidence>
<keyword evidence="3" id="KW-1185">Reference proteome</keyword>
<dbReference type="EMBL" id="MCGO01000004">
    <property type="protein sequence ID" value="ORY52039.1"/>
    <property type="molecule type" value="Genomic_DNA"/>
</dbReference>
<dbReference type="InterPro" id="IPR006016">
    <property type="entry name" value="UspA"/>
</dbReference>
<dbReference type="OrthoDB" id="843225at2759"/>
<dbReference type="STRING" id="329046.A0A1Y2CYD0"/>